<comment type="caution">
    <text evidence="3">The sequence shown here is derived from an EMBL/GenBank/DDBJ whole genome shotgun (WGS) entry which is preliminary data.</text>
</comment>
<dbReference type="Pfam" id="PF13173">
    <property type="entry name" value="AAA_14"/>
    <property type="match status" value="1"/>
</dbReference>
<sequence length="401" mass="46940">MINRDVYLQKIRKIKDQHIIKVITGIRRSGKSTLLEIFKNELLEASVPSENIIFINFEERENISYSSWTVLYDEIVSKMNNTAMYYIFLDEVQLIDDFEKLVNSLFTKKNVDLYVTGSNAYLLSSELATLLTGRYIAINIQPYSFKEYMLSHTDEANKDRLFHQYLNDSCFPEAVNLSKVSEELVNDYLQSIYDTVIIKDIAQRHKLRNINNLHRIVSFLFDSIGSYISATNIATQLNKNSQKSISHNTILKYLDFLTQSYILYKVPRYDLKGKELLSTHEKYYVVDLGLRNITTTNHQHTDLGHKLENVIYFELLRRGGKVYVGKHKNNEIDFVVQKPNNQREYYQVAYTVNSEKTFNREMSVFNTLKDHYPKYLLTLDYGNETINGVKKLNVVDWLLAD</sequence>
<dbReference type="InterPro" id="IPR027417">
    <property type="entry name" value="P-loop_NTPase"/>
</dbReference>
<dbReference type="Pfam" id="PF13635">
    <property type="entry name" value="DUF4143"/>
    <property type="match status" value="1"/>
</dbReference>
<name>A0AAJ6NAP9_9PAST</name>
<dbReference type="GO" id="GO:0005524">
    <property type="term" value="F:ATP binding"/>
    <property type="evidence" value="ECO:0007669"/>
    <property type="project" value="UniProtKB-KW"/>
</dbReference>
<dbReference type="Gene3D" id="3.40.50.300">
    <property type="entry name" value="P-loop containing nucleotide triphosphate hydrolases"/>
    <property type="match status" value="1"/>
</dbReference>
<dbReference type="InterPro" id="IPR025420">
    <property type="entry name" value="DUF4143"/>
</dbReference>
<accession>A0AAJ6NAP9</accession>
<dbReference type="AlphaFoldDB" id="A0AAJ6NAP9"/>
<dbReference type="Proteomes" id="UP001236239">
    <property type="component" value="Unassembled WGS sequence"/>
</dbReference>
<dbReference type="EMBL" id="JASAYQ010000013">
    <property type="protein sequence ID" value="MDP8173290.1"/>
    <property type="molecule type" value="Genomic_DNA"/>
</dbReference>
<feature type="domain" description="DUF4143" evidence="2">
    <location>
        <begin position="199"/>
        <end position="350"/>
    </location>
</feature>
<evidence type="ECO:0000313" key="4">
    <source>
        <dbReference type="Proteomes" id="UP001236239"/>
    </source>
</evidence>
<evidence type="ECO:0000313" key="3">
    <source>
        <dbReference type="EMBL" id="MDP8173290.1"/>
    </source>
</evidence>
<feature type="domain" description="AAA" evidence="1">
    <location>
        <begin position="20"/>
        <end position="149"/>
    </location>
</feature>
<gene>
    <name evidence="3" type="ORF">QJU93_07970</name>
</gene>
<protein>
    <submittedName>
        <fullName evidence="3">ATP-binding protein</fullName>
    </submittedName>
</protein>
<dbReference type="RefSeq" id="WP_306374239.1">
    <property type="nucleotide sequence ID" value="NZ_JASAYK010000004.1"/>
</dbReference>
<dbReference type="SUPFAM" id="SSF52540">
    <property type="entry name" value="P-loop containing nucleoside triphosphate hydrolases"/>
    <property type="match status" value="1"/>
</dbReference>
<reference evidence="3" key="1">
    <citation type="journal article" date="2023" name="Front. Microbiol.">
        <title>Phylogeography and host specificity of Pasteurellaceae pathogenic to sea-farmed fish in the north-east Atlantic.</title>
        <authorList>
            <person name="Gulla S."/>
            <person name="Colquhoun D.J."/>
            <person name="Olsen A.B."/>
            <person name="Spilsberg B."/>
            <person name="Lagesen K."/>
            <person name="Aakesson C.P."/>
            <person name="Strom S."/>
            <person name="Manji F."/>
            <person name="Birkbeck T.H."/>
            <person name="Nilsen H.K."/>
        </authorList>
    </citation>
    <scope>NUCLEOTIDE SEQUENCE</scope>
    <source>
        <strain evidence="3">TW16_20</strain>
    </source>
</reference>
<dbReference type="PANTHER" id="PTHR33295">
    <property type="entry name" value="ATPASE"/>
    <property type="match status" value="1"/>
</dbReference>
<dbReference type="InterPro" id="IPR041682">
    <property type="entry name" value="AAA_14"/>
</dbReference>
<organism evidence="3 4">
    <name type="scientific">Phocoenobacter skyensis</name>
    <dbReference type="NCBI Taxonomy" id="97481"/>
    <lineage>
        <taxon>Bacteria</taxon>
        <taxon>Pseudomonadati</taxon>
        <taxon>Pseudomonadota</taxon>
        <taxon>Gammaproteobacteria</taxon>
        <taxon>Pasteurellales</taxon>
        <taxon>Pasteurellaceae</taxon>
        <taxon>Phocoenobacter</taxon>
    </lineage>
</organism>
<evidence type="ECO:0000259" key="2">
    <source>
        <dbReference type="Pfam" id="PF13635"/>
    </source>
</evidence>
<keyword evidence="3" id="KW-0067">ATP-binding</keyword>
<keyword evidence="3" id="KW-0547">Nucleotide-binding</keyword>
<proteinExistence type="predicted"/>
<evidence type="ECO:0000259" key="1">
    <source>
        <dbReference type="Pfam" id="PF13173"/>
    </source>
</evidence>
<dbReference type="PANTHER" id="PTHR33295:SF20">
    <property type="entry name" value="ATPASE"/>
    <property type="match status" value="1"/>
</dbReference>